<keyword evidence="1" id="KW-0808">Transferase</keyword>
<dbReference type="PATRIC" id="fig|48936.3.peg.1053"/>
<protein>
    <submittedName>
        <fullName evidence="1">Putative methyltransferase</fullName>
    </submittedName>
</protein>
<name>A0A0B9AGA8_9SPHN</name>
<evidence type="ECO:0000313" key="1">
    <source>
        <dbReference type="EMBL" id="KHS48373.1"/>
    </source>
</evidence>
<gene>
    <name evidence="1" type="ORF">NJ75_01040</name>
</gene>
<dbReference type="InterPro" id="IPR029063">
    <property type="entry name" value="SAM-dependent_MTases_sf"/>
</dbReference>
<dbReference type="RefSeq" id="WP_236727062.1">
    <property type="nucleotide sequence ID" value="NZ_JRVC01000004.1"/>
</dbReference>
<dbReference type="Gene3D" id="3.40.50.150">
    <property type="entry name" value="Vaccinia Virus protein VP39"/>
    <property type="match status" value="1"/>
</dbReference>
<sequence length="277" mass="30946">MNTTTMLHARSDTHEGLFCKDRQYGPMLEGLWVPAPRYVLRRDRIMAALAGHAPGRVLEVGCGAGALLRELADLGHKCIGLEAAPAAASVARTMTNGTGATQIVSEPAPDWKESFDTLLAFEVLEHIEQDEQALREWLTWLKPGGLVMLSMPAHMRSWSRRDEWAGHVRRYERADIMRLTARSNLRLEGVECYGYPLATFTNWLANKRFRNKDMAGGADDPHTATAASGTDRSVDLAYFGMQQSWLGRFAMALACQTQRLFRRTDFGDGYIVIARKS</sequence>
<dbReference type="CDD" id="cd02440">
    <property type="entry name" value="AdoMet_MTases"/>
    <property type="match status" value="1"/>
</dbReference>
<accession>A0A0B9AGA8</accession>
<evidence type="ECO:0000313" key="2">
    <source>
        <dbReference type="Proteomes" id="UP000031338"/>
    </source>
</evidence>
<keyword evidence="1" id="KW-0489">Methyltransferase</keyword>
<dbReference type="Proteomes" id="UP000031338">
    <property type="component" value="Unassembled WGS sequence"/>
</dbReference>
<proteinExistence type="predicted"/>
<dbReference type="SUPFAM" id="SSF53335">
    <property type="entry name" value="S-adenosyl-L-methionine-dependent methyltransferases"/>
    <property type="match status" value="1"/>
</dbReference>
<comment type="caution">
    <text evidence="1">The sequence shown here is derived from an EMBL/GenBank/DDBJ whole genome shotgun (WGS) entry which is preliminary data.</text>
</comment>
<dbReference type="PANTHER" id="PTHR43861">
    <property type="entry name" value="TRANS-ACONITATE 2-METHYLTRANSFERASE-RELATED"/>
    <property type="match status" value="1"/>
</dbReference>
<dbReference type="STRING" id="48936.NJ75_01040"/>
<dbReference type="Pfam" id="PF13489">
    <property type="entry name" value="Methyltransf_23"/>
    <property type="match status" value="1"/>
</dbReference>
<keyword evidence="2" id="KW-1185">Reference proteome</keyword>
<dbReference type="GO" id="GO:0032259">
    <property type="term" value="P:methylation"/>
    <property type="evidence" value="ECO:0007669"/>
    <property type="project" value="UniProtKB-KW"/>
</dbReference>
<reference evidence="1 2" key="1">
    <citation type="submission" date="2014-10" db="EMBL/GenBank/DDBJ databases">
        <title>Draft genome sequence of Novosphingobium subterraneum DSM 12447.</title>
        <authorList>
            <person name="Gan H.M."/>
            <person name="Gan H.Y."/>
            <person name="Savka M.A."/>
        </authorList>
    </citation>
    <scope>NUCLEOTIDE SEQUENCE [LARGE SCALE GENOMIC DNA]</scope>
    <source>
        <strain evidence="1 2">DSM 12447</strain>
    </source>
</reference>
<dbReference type="AlphaFoldDB" id="A0A0B9AGA8"/>
<dbReference type="GO" id="GO:0008168">
    <property type="term" value="F:methyltransferase activity"/>
    <property type="evidence" value="ECO:0007669"/>
    <property type="project" value="UniProtKB-KW"/>
</dbReference>
<organism evidence="1 2">
    <name type="scientific">Novosphingobium subterraneum</name>
    <dbReference type="NCBI Taxonomy" id="48936"/>
    <lineage>
        <taxon>Bacteria</taxon>
        <taxon>Pseudomonadati</taxon>
        <taxon>Pseudomonadota</taxon>
        <taxon>Alphaproteobacteria</taxon>
        <taxon>Sphingomonadales</taxon>
        <taxon>Sphingomonadaceae</taxon>
        <taxon>Novosphingobium</taxon>
    </lineage>
</organism>
<dbReference type="EMBL" id="JRVC01000004">
    <property type="protein sequence ID" value="KHS48373.1"/>
    <property type="molecule type" value="Genomic_DNA"/>
</dbReference>